<comment type="caution">
    <text evidence="2">The sequence shown here is derived from an EMBL/GenBank/DDBJ whole genome shotgun (WGS) entry which is preliminary data.</text>
</comment>
<dbReference type="Gene3D" id="3.40.50.300">
    <property type="entry name" value="P-loop containing nucleotide triphosphate hydrolases"/>
    <property type="match status" value="1"/>
</dbReference>
<accession>A0A2S4L963</accession>
<evidence type="ECO:0000313" key="2">
    <source>
        <dbReference type="EMBL" id="POR38957.1"/>
    </source>
</evidence>
<dbReference type="Proteomes" id="UP000237481">
    <property type="component" value="Unassembled WGS sequence"/>
</dbReference>
<organism evidence="2 3">
    <name type="scientific">Tolypocladium paradoxum</name>
    <dbReference type="NCBI Taxonomy" id="94208"/>
    <lineage>
        <taxon>Eukaryota</taxon>
        <taxon>Fungi</taxon>
        <taxon>Dikarya</taxon>
        <taxon>Ascomycota</taxon>
        <taxon>Pezizomycotina</taxon>
        <taxon>Sordariomycetes</taxon>
        <taxon>Hypocreomycetidae</taxon>
        <taxon>Hypocreales</taxon>
        <taxon>Ophiocordycipitaceae</taxon>
        <taxon>Tolypocladium</taxon>
    </lineage>
</organism>
<dbReference type="AlphaFoldDB" id="A0A2S4L963"/>
<dbReference type="InterPro" id="IPR027417">
    <property type="entry name" value="P-loop_NTPase"/>
</dbReference>
<proteinExistence type="predicted"/>
<keyword evidence="1" id="KW-1133">Transmembrane helix</keyword>
<protein>
    <submittedName>
        <fullName evidence="2">Uncharacterized protein</fullName>
    </submittedName>
</protein>
<gene>
    <name evidence="2" type="ORF">TPAR_00843</name>
</gene>
<keyword evidence="3" id="KW-1185">Reference proteome</keyword>
<feature type="non-terminal residue" evidence="2">
    <location>
        <position position="105"/>
    </location>
</feature>
<dbReference type="EMBL" id="PKSG01000084">
    <property type="protein sequence ID" value="POR38957.1"/>
    <property type="molecule type" value="Genomic_DNA"/>
</dbReference>
<sequence length="105" mass="11317">MPPLLEPLLGLPPEAALVVLTSVLGASANWLVLRWAYALLQQRDRPDGVGVVLVSFMRDGGFWRDGAARMGLDLEALRRAARFAFVDGLTGLFAPCDAAAAPRDR</sequence>
<evidence type="ECO:0000256" key="1">
    <source>
        <dbReference type="SAM" id="Phobius"/>
    </source>
</evidence>
<keyword evidence="1" id="KW-0472">Membrane</keyword>
<keyword evidence="1" id="KW-0812">Transmembrane</keyword>
<reference evidence="2 3" key="1">
    <citation type="submission" date="2018-01" db="EMBL/GenBank/DDBJ databases">
        <title>Harnessing the power of phylogenomics to disentangle the directionality and signatures of interkingdom host jumping in the parasitic fungal genus Tolypocladium.</title>
        <authorList>
            <person name="Quandt C.A."/>
            <person name="Patterson W."/>
            <person name="Spatafora J.W."/>
        </authorList>
    </citation>
    <scope>NUCLEOTIDE SEQUENCE [LARGE SCALE GENOMIC DNA]</scope>
    <source>
        <strain evidence="2 3">NRBC 100945</strain>
    </source>
</reference>
<dbReference type="OrthoDB" id="9995306at2759"/>
<name>A0A2S4L963_9HYPO</name>
<feature type="transmembrane region" description="Helical" evidence="1">
    <location>
        <begin position="15"/>
        <end position="37"/>
    </location>
</feature>
<dbReference type="STRING" id="94208.A0A2S4L963"/>
<evidence type="ECO:0000313" key="3">
    <source>
        <dbReference type="Proteomes" id="UP000237481"/>
    </source>
</evidence>